<name>A0A242N6S2_CABSO</name>
<keyword evidence="1" id="KW-0732">Signal</keyword>
<dbReference type="AlphaFoldDB" id="A0A242N6S2"/>
<dbReference type="CDD" id="cd20753">
    <property type="entry name" value="cyt_P460_Mc-like"/>
    <property type="match status" value="1"/>
</dbReference>
<proteinExistence type="predicted"/>
<dbReference type="InterPro" id="IPR032033">
    <property type="entry name" value="Cytochrome_P460"/>
</dbReference>
<evidence type="ECO:0000256" key="1">
    <source>
        <dbReference type="SAM" id="SignalP"/>
    </source>
</evidence>
<dbReference type="InterPro" id="IPR038142">
    <property type="entry name" value="Cytochrome_P460_sp"/>
</dbReference>
<sequence>MRQKFSPLAFVSTSIFAAIALSVAAEESTPDSSVQASPVFGVTLPPGYRSWQFISVAHEAGNNNDIRGILGNDVAIKALRDGTLPFPEGSIIVRLAYEYVPSDRNNAIFGREQSFVAGAPTNVQVEIKNTKRYASTGGWGYGQFENGKANPSVKIINSCFSCHTKLPTAADLVFTSYSK</sequence>
<dbReference type="EMBL" id="NBTY01000028">
    <property type="protein sequence ID" value="OTP79318.1"/>
    <property type="molecule type" value="Genomic_DNA"/>
</dbReference>
<feature type="chain" id="PRO_5011228332" evidence="1">
    <location>
        <begin position="18"/>
        <end position="179"/>
    </location>
</feature>
<accession>A0A242N6S2</accession>
<dbReference type="Proteomes" id="UP000194546">
    <property type="component" value="Unassembled WGS sequence"/>
</dbReference>
<organism evidence="3 4">
    <name type="scientific">Caballeronia sordidicola</name>
    <name type="common">Burkholderia sordidicola</name>
    <dbReference type="NCBI Taxonomy" id="196367"/>
    <lineage>
        <taxon>Bacteria</taxon>
        <taxon>Pseudomonadati</taxon>
        <taxon>Pseudomonadota</taxon>
        <taxon>Betaproteobacteria</taxon>
        <taxon>Burkholderiales</taxon>
        <taxon>Burkholderiaceae</taxon>
        <taxon>Caballeronia</taxon>
    </lineage>
</organism>
<reference evidence="3 4" key="1">
    <citation type="submission" date="2017-03" db="EMBL/GenBank/DDBJ databases">
        <title>Genome analysis of strain PAMC 26510.</title>
        <authorList>
            <person name="Oh H.-M."/>
            <person name="Yang J.-A."/>
        </authorList>
    </citation>
    <scope>NUCLEOTIDE SEQUENCE [LARGE SCALE GENOMIC DNA]</scope>
    <source>
        <strain evidence="3 4">PAMC 26510</strain>
    </source>
</reference>
<evidence type="ECO:0000313" key="4">
    <source>
        <dbReference type="Proteomes" id="UP000194546"/>
    </source>
</evidence>
<comment type="caution">
    <text evidence="3">The sequence shown here is derived from an EMBL/GenBank/DDBJ whole genome shotgun (WGS) entry which is preliminary data.</text>
</comment>
<gene>
    <name evidence="3" type="ORF">PAMC26510_05690</name>
</gene>
<feature type="signal peptide" evidence="1">
    <location>
        <begin position="1"/>
        <end position="17"/>
    </location>
</feature>
<evidence type="ECO:0000259" key="2">
    <source>
        <dbReference type="Pfam" id="PF16694"/>
    </source>
</evidence>
<dbReference type="RefSeq" id="WP_062004064.1">
    <property type="nucleotide sequence ID" value="NZ_NBTY01000028.1"/>
</dbReference>
<protein>
    <submittedName>
        <fullName evidence="3">Putative cytochrome P460</fullName>
    </submittedName>
</protein>
<feature type="domain" description="Cytochrome P460" evidence="2">
    <location>
        <begin position="45"/>
        <end position="175"/>
    </location>
</feature>
<dbReference type="Pfam" id="PF16694">
    <property type="entry name" value="Cytochrome_P460"/>
    <property type="match status" value="1"/>
</dbReference>
<dbReference type="Gene3D" id="3.50.70.20">
    <property type="entry name" value="Cytochrome P460"/>
    <property type="match status" value="1"/>
</dbReference>
<evidence type="ECO:0000313" key="3">
    <source>
        <dbReference type="EMBL" id="OTP79318.1"/>
    </source>
</evidence>